<evidence type="ECO:0000313" key="2">
    <source>
        <dbReference type="EMBL" id="KAJ8882115.1"/>
    </source>
</evidence>
<dbReference type="Proteomes" id="UP001159363">
    <property type="component" value="Chromosome 5"/>
</dbReference>
<protein>
    <submittedName>
        <fullName evidence="2">Uncharacterized protein</fullName>
    </submittedName>
</protein>
<feature type="region of interest" description="Disordered" evidence="1">
    <location>
        <begin position="88"/>
        <end position="126"/>
    </location>
</feature>
<dbReference type="EMBL" id="JARBHB010000006">
    <property type="protein sequence ID" value="KAJ8882115.1"/>
    <property type="molecule type" value="Genomic_DNA"/>
</dbReference>
<evidence type="ECO:0000313" key="3">
    <source>
        <dbReference type="Proteomes" id="UP001159363"/>
    </source>
</evidence>
<evidence type="ECO:0000256" key="1">
    <source>
        <dbReference type="SAM" id="MobiDB-lite"/>
    </source>
</evidence>
<name>A0ABQ9HD02_9NEOP</name>
<gene>
    <name evidence="2" type="ORF">PR048_018603</name>
</gene>
<reference evidence="2 3" key="1">
    <citation type="submission" date="2023-02" db="EMBL/GenBank/DDBJ databases">
        <title>LHISI_Scaffold_Assembly.</title>
        <authorList>
            <person name="Stuart O.P."/>
            <person name="Cleave R."/>
            <person name="Magrath M.J.L."/>
            <person name="Mikheyev A.S."/>
        </authorList>
    </citation>
    <scope>NUCLEOTIDE SEQUENCE [LARGE SCALE GENOMIC DNA]</scope>
    <source>
        <strain evidence="2">Daus_M_001</strain>
        <tissue evidence="2">Leg muscle</tissue>
    </source>
</reference>
<proteinExistence type="predicted"/>
<organism evidence="2 3">
    <name type="scientific">Dryococelus australis</name>
    <dbReference type="NCBI Taxonomy" id="614101"/>
    <lineage>
        <taxon>Eukaryota</taxon>
        <taxon>Metazoa</taxon>
        <taxon>Ecdysozoa</taxon>
        <taxon>Arthropoda</taxon>
        <taxon>Hexapoda</taxon>
        <taxon>Insecta</taxon>
        <taxon>Pterygota</taxon>
        <taxon>Neoptera</taxon>
        <taxon>Polyneoptera</taxon>
        <taxon>Phasmatodea</taxon>
        <taxon>Verophasmatodea</taxon>
        <taxon>Anareolatae</taxon>
        <taxon>Phasmatidae</taxon>
        <taxon>Eurycanthinae</taxon>
        <taxon>Dryococelus</taxon>
    </lineage>
</organism>
<feature type="compositionally biased region" description="Basic and acidic residues" evidence="1">
    <location>
        <begin position="99"/>
        <end position="120"/>
    </location>
</feature>
<accession>A0ABQ9HD02</accession>
<comment type="caution">
    <text evidence="2">The sequence shown here is derived from an EMBL/GenBank/DDBJ whole genome shotgun (WGS) entry which is preliminary data.</text>
</comment>
<sequence length="275" mass="31023">MFGSVEGCLHFESLRETEPRSLASPEIEGPRLPTVRATIQGPLISGNQNDTNRYVTTFVWDWGGGRTFSYLARIMTCHSKFTATLHLDPTKCGSNPSRSEQETQAESHQHCNDVEEEKKGLATNTTRQTYEVNSPWLFAPDDVSGNNFEGKGIPNLHPPPMMDFTVPTSWEAWKRRFKRYISVHGHRTKSESDKAEEIWAQFQPTYATISNAIHDFEDSTGETVTNFITALHGLAERCDYGTLKQELICDRIVVGISDVKTSEQLQLLPELTLEL</sequence>
<keyword evidence="3" id="KW-1185">Reference proteome</keyword>